<organism evidence="1 2">
    <name type="scientific">Fusarium oxysporum f. sp. narcissi</name>
    <dbReference type="NCBI Taxonomy" id="451672"/>
    <lineage>
        <taxon>Eukaryota</taxon>
        <taxon>Fungi</taxon>
        <taxon>Dikarya</taxon>
        <taxon>Ascomycota</taxon>
        <taxon>Pezizomycotina</taxon>
        <taxon>Sordariomycetes</taxon>
        <taxon>Hypocreomycetidae</taxon>
        <taxon>Hypocreales</taxon>
        <taxon>Nectriaceae</taxon>
        <taxon>Fusarium</taxon>
        <taxon>Fusarium oxysporum species complex</taxon>
    </lineage>
</organism>
<evidence type="ECO:0000313" key="2">
    <source>
        <dbReference type="Proteomes" id="UP000290540"/>
    </source>
</evidence>
<gene>
    <name evidence="1" type="ORF">BFJ63_vAg19393</name>
</gene>
<accession>A0A4Q2UZZ7</accession>
<dbReference type="AlphaFoldDB" id="A0A4Q2UZZ7"/>
<protein>
    <submittedName>
        <fullName evidence="1">Uncharacterized protein</fullName>
    </submittedName>
</protein>
<reference evidence="1 2" key="1">
    <citation type="submission" date="2016-12" db="EMBL/GenBank/DDBJ databases">
        <title>Draft genome sequence of Fusarium oxysporum causing rot on Narcissus.</title>
        <authorList>
            <person name="Armitage A.D."/>
            <person name="Taylor A."/>
            <person name="Clarkson J.P."/>
            <person name="Harrison R.J."/>
            <person name="Jackson A.C."/>
        </authorList>
    </citation>
    <scope>NUCLEOTIDE SEQUENCE [LARGE SCALE GENOMIC DNA]</scope>
    <source>
        <strain evidence="1 2">N139</strain>
    </source>
</reference>
<sequence>MPILRHAFSSYRIIRIEPALSAKIGSNFVPTAKGKVAIVQSKTIDFTLLLWLDRGSPRTTSHDTVVPEKDVRLMVGIAKTVWKQPVKSQFVS</sequence>
<dbReference type="Proteomes" id="UP000290540">
    <property type="component" value="Unassembled WGS sequence"/>
</dbReference>
<proteinExistence type="predicted"/>
<dbReference type="EMBL" id="MQTW01001861">
    <property type="protein sequence ID" value="RYC77733.1"/>
    <property type="molecule type" value="Genomic_DNA"/>
</dbReference>
<name>A0A4Q2UZZ7_FUSOX</name>
<comment type="caution">
    <text evidence="1">The sequence shown here is derived from an EMBL/GenBank/DDBJ whole genome shotgun (WGS) entry which is preliminary data.</text>
</comment>
<evidence type="ECO:0000313" key="1">
    <source>
        <dbReference type="EMBL" id="RYC77733.1"/>
    </source>
</evidence>